<evidence type="ECO:0000256" key="6">
    <source>
        <dbReference type="ARBA" id="ARBA00038153"/>
    </source>
</evidence>
<dbReference type="Ensembl" id="ENSMZET00005022089.1">
    <property type="protein sequence ID" value="ENSMZEP00005021384.1"/>
    <property type="gene ID" value="ENSMZEG00005016054.1"/>
</dbReference>
<dbReference type="GO" id="GO:0044818">
    <property type="term" value="P:mitotic G2/M transition checkpoint"/>
    <property type="evidence" value="ECO:0007669"/>
    <property type="project" value="TreeGrafter"/>
</dbReference>
<keyword evidence="3" id="KW-0238">DNA-binding</keyword>
<dbReference type="InterPro" id="IPR051231">
    <property type="entry name" value="SOSS-B"/>
</dbReference>
<protein>
    <recommendedName>
        <fullName evidence="7">SOSS complex subunit B2</fullName>
    </recommendedName>
    <alternativeName>
        <fullName evidence="8">Nucleic acid-binding protein 1</fullName>
    </alternativeName>
    <alternativeName>
        <fullName evidence="11">Oligonucleotide/oligosaccharide-binding fold-containing protein 2A</fullName>
    </alternativeName>
    <alternativeName>
        <fullName evidence="9">Sensor of single-strand DNA complex subunit B2</fullName>
    </alternativeName>
    <alternativeName>
        <fullName evidence="12">Sensor of ssDNA subunit B2</fullName>
    </alternativeName>
    <alternativeName>
        <fullName evidence="10">Single-stranded DNA-binding protein 2</fullName>
    </alternativeName>
</protein>
<keyword evidence="4" id="KW-0234">DNA repair</keyword>
<comment type="similarity">
    <text evidence="6">Belongs to the SOSS-B family. SOSS-B2 subfamily.</text>
</comment>
<reference evidence="14" key="3">
    <citation type="submission" date="2025-09" db="UniProtKB">
        <authorList>
            <consortium name="Ensembl"/>
        </authorList>
    </citation>
    <scope>IDENTIFICATION</scope>
</reference>
<dbReference type="InterPro" id="IPR012340">
    <property type="entry name" value="NA-bd_OB-fold"/>
</dbReference>
<comment type="subcellular location">
    <subcellularLocation>
        <location evidence="1">Nucleus</location>
    </subcellularLocation>
</comment>
<evidence type="ECO:0000256" key="3">
    <source>
        <dbReference type="ARBA" id="ARBA00023125"/>
    </source>
</evidence>
<dbReference type="GO" id="GO:0010212">
    <property type="term" value="P:response to ionizing radiation"/>
    <property type="evidence" value="ECO:0007669"/>
    <property type="project" value="TreeGrafter"/>
</dbReference>
<dbReference type="Gene3D" id="2.40.50.140">
    <property type="entry name" value="Nucleic acid-binding proteins"/>
    <property type="match status" value="1"/>
</dbReference>
<reference evidence="14" key="2">
    <citation type="submission" date="2025-08" db="UniProtKB">
        <authorList>
            <consortium name="Ensembl"/>
        </authorList>
    </citation>
    <scope>IDENTIFICATION</scope>
</reference>
<evidence type="ECO:0000256" key="2">
    <source>
        <dbReference type="ARBA" id="ARBA00022763"/>
    </source>
</evidence>
<evidence type="ECO:0000256" key="12">
    <source>
        <dbReference type="ARBA" id="ARBA00042566"/>
    </source>
</evidence>
<accession>A0A3P9CH90</accession>
<dbReference type="GO" id="GO:0003677">
    <property type="term" value="F:DNA binding"/>
    <property type="evidence" value="ECO:0007669"/>
    <property type="project" value="UniProtKB-KW"/>
</dbReference>
<keyword evidence="2" id="KW-0227">DNA damage</keyword>
<keyword evidence="5" id="KW-0539">Nucleus</keyword>
<dbReference type="GO" id="GO:0000724">
    <property type="term" value="P:double-strand break repair via homologous recombination"/>
    <property type="evidence" value="ECO:0007669"/>
    <property type="project" value="TreeGrafter"/>
</dbReference>
<evidence type="ECO:0000256" key="1">
    <source>
        <dbReference type="ARBA" id="ARBA00004123"/>
    </source>
</evidence>
<feature type="region of interest" description="Disordered" evidence="13">
    <location>
        <begin position="123"/>
        <end position="194"/>
    </location>
</feature>
<evidence type="ECO:0000256" key="8">
    <source>
        <dbReference type="ARBA" id="ARBA00041587"/>
    </source>
</evidence>
<sequence length="194" mass="20595">DHGALFLIKDVKPGSKNLNIVFIVLEIGRVTKTKDGHEVRSCKVADKSGSIAISVWDELGSLIQPGDIIKLTRGYASIWKGCLTLYTGRGGDLQKIGEFCMVYSEVPNFSEPNPELLAQANQQNKSVSNGAMPPYANNNQPPGAPRDPTFGNVGRPNGRSPGNGAPSVTAAGAPPATKSSVTISNGRDPRRAKR</sequence>
<evidence type="ECO:0000256" key="11">
    <source>
        <dbReference type="ARBA" id="ARBA00042187"/>
    </source>
</evidence>
<dbReference type="SUPFAM" id="SSF50249">
    <property type="entry name" value="Nucleic acid-binding proteins"/>
    <property type="match status" value="1"/>
</dbReference>
<dbReference type="GeneTree" id="ENSGT00940000155812"/>
<organism evidence="14 15">
    <name type="scientific">Maylandia zebra</name>
    <name type="common">zebra mbuna</name>
    <dbReference type="NCBI Taxonomy" id="106582"/>
    <lineage>
        <taxon>Eukaryota</taxon>
        <taxon>Metazoa</taxon>
        <taxon>Chordata</taxon>
        <taxon>Craniata</taxon>
        <taxon>Vertebrata</taxon>
        <taxon>Euteleostomi</taxon>
        <taxon>Actinopterygii</taxon>
        <taxon>Neopterygii</taxon>
        <taxon>Teleostei</taxon>
        <taxon>Neoteleostei</taxon>
        <taxon>Acanthomorphata</taxon>
        <taxon>Ovalentaria</taxon>
        <taxon>Cichlomorphae</taxon>
        <taxon>Cichliformes</taxon>
        <taxon>Cichlidae</taxon>
        <taxon>African cichlids</taxon>
        <taxon>Pseudocrenilabrinae</taxon>
        <taxon>Haplochromini</taxon>
        <taxon>Maylandia</taxon>
        <taxon>Maylandia zebra complex</taxon>
    </lineage>
</organism>
<dbReference type="AlphaFoldDB" id="A0A3P9CH90"/>
<dbReference type="FunFam" id="2.40.50.140:FF:000072">
    <property type="entry name" value="SOSS complex subunit B2"/>
    <property type="match status" value="1"/>
</dbReference>
<evidence type="ECO:0000313" key="15">
    <source>
        <dbReference type="Proteomes" id="UP000265160"/>
    </source>
</evidence>
<dbReference type="PANTHER" id="PTHR13356">
    <property type="entry name" value="OB FOLD NUCLEIC ACID BINDING PROTEIN-RELATED"/>
    <property type="match status" value="1"/>
</dbReference>
<evidence type="ECO:0000256" key="4">
    <source>
        <dbReference type="ARBA" id="ARBA00023204"/>
    </source>
</evidence>
<evidence type="ECO:0000313" key="14">
    <source>
        <dbReference type="Ensembl" id="ENSMZEP00005021384.1"/>
    </source>
</evidence>
<keyword evidence="15" id="KW-1185">Reference proteome</keyword>
<dbReference type="Proteomes" id="UP000265160">
    <property type="component" value="LG16"/>
</dbReference>
<evidence type="ECO:0000256" key="5">
    <source>
        <dbReference type="ARBA" id="ARBA00023242"/>
    </source>
</evidence>
<evidence type="ECO:0000256" key="13">
    <source>
        <dbReference type="SAM" id="MobiDB-lite"/>
    </source>
</evidence>
<dbReference type="PANTHER" id="PTHR13356:SF5">
    <property type="entry name" value="SOSS COMPLEX SUBUNIT B2"/>
    <property type="match status" value="1"/>
</dbReference>
<evidence type="ECO:0000256" key="7">
    <source>
        <dbReference type="ARBA" id="ARBA00040784"/>
    </source>
</evidence>
<evidence type="ECO:0000256" key="10">
    <source>
        <dbReference type="ARBA" id="ARBA00042145"/>
    </source>
</evidence>
<name>A0A3P9CH90_9CICH</name>
<reference evidence="14 15" key="1">
    <citation type="journal article" date="2014" name="Nature">
        <title>The genomic substrate for adaptive radiation in African cichlid fish.</title>
        <authorList>
            <person name="Brawand D."/>
            <person name="Wagner C.E."/>
            <person name="Li Y.I."/>
            <person name="Malinsky M."/>
            <person name="Keller I."/>
            <person name="Fan S."/>
            <person name="Simakov O."/>
            <person name="Ng A.Y."/>
            <person name="Lim Z.W."/>
            <person name="Bezault E."/>
            <person name="Turner-Maier J."/>
            <person name="Johnson J."/>
            <person name="Alcazar R."/>
            <person name="Noh H.J."/>
            <person name="Russell P."/>
            <person name="Aken B."/>
            <person name="Alfoldi J."/>
            <person name="Amemiya C."/>
            <person name="Azzouzi N."/>
            <person name="Baroiller J.F."/>
            <person name="Barloy-Hubler F."/>
            <person name="Berlin A."/>
            <person name="Bloomquist R."/>
            <person name="Carleton K.L."/>
            <person name="Conte M.A."/>
            <person name="D'Cotta H."/>
            <person name="Eshel O."/>
            <person name="Gaffney L."/>
            <person name="Galibert F."/>
            <person name="Gante H.F."/>
            <person name="Gnerre S."/>
            <person name="Greuter L."/>
            <person name="Guyon R."/>
            <person name="Haddad N.S."/>
            <person name="Haerty W."/>
            <person name="Harris R.M."/>
            <person name="Hofmann H.A."/>
            <person name="Hourlier T."/>
            <person name="Hulata G."/>
            <person name="Jaffe D.B."/>
            <person name="Lara M."/>
            <person name="Lee A.P."/>
            <person name="MacCallum I."/>
            <person name="Mwaiko S."/>
            <person name="Nikaido M."/>
            <person name="Nishihara H."/>
            <person name="Ozouf-Costaz C."/>
            <person name="Penman D.J."/>
            <person name="Przybylski D."/>
            <person name="Rakotomanga M."/>
            <person name="Renn S.C.P."/>
            <person name="Ribeiro F.J."/>
            <person name="Ron M."/>
            <person name="Salzburger W."/>
            <person name="Sanchez-Pulido L."/>
            <person name="Santos M.E."/>
            <person name="Searle S."/>
            <person name="Sharpe T."/>
            <person name="Swofford R."/>
            <person name="Tan F.J."/>
            <person name="Williams L."/>
            <person name="Young S."/>
            <person name="Yin S."/>
            <person name="Okada N."/>
            <person name="Kocher T.D."/>
            <person name="Miska E.A."/>
            <person name="Lander E.S."/>
            <person name="Venkatesh B."/>
            <person name="Fernald R.D."/>
            <person name="Meyer A."/>
            <person name="Ponting C.P."/>
            <person name="Streelman J.T."/>
            <person name="Lindblad-Toh K."/>
            <person name="Seehausen O."/>
            <person name="Di Palma F."/>
        </authorList>
    </citation>
    <scope>NUCLEOTIDE SEQUENCE</scope>
</reference>
<proteinExistence type="inferred from homology"/>
<dbReference type="GO" id="GO:0005694">
    <property type="term" value="C:chromosome"/>
    <property type="evidence" value="ECO:0007669"/>
    <property type="project" value="UniProtKB-ARBA"/>
</dbReference>
<dbReference type="GO" id="GO:0070876">
    <property type="term" value="C:SOSS complex"/>
    <property type="evidence" value="ECO:0007669"/>
    <property type="project" value="TreeGrafter"/>
</dbReference>
<dbReference type="CDD" id="cd04491">
    <property type="entry name" value="SoSSB_OBF"/>
    <property type="match status" value="1"/>
</dbReference>
<evidence type="ECO:0000256" key="9">
    <source>
        <dbReference type="ARBA" id="ARBA00042075"/>
    </source>
</evidence>